<dbReference type="PANTHER" id="PTHR43611">
    <property type="entry name" value="ALPHA-D-GLUCOSE 1-PHOSPHATE PHOSPHATASE"/>
    <property type="match status" value="1"/>
</dbReference>
<dbReference type="InterPro" id="IPR023214">
    <property type="entry name" value="HAD_sf"/>
</dbReference>
<dbReference type="Pfam" id="PF00702">
    <property type="entry name" value="Hydrolase"/>
    <property type="match status" value="1"/>
</dbReference>
<dbReference type="Proteomes" id="UP000198122">
    <property type="component" value="Unassembled WGS sequence"/>
</dbReference>
<accession>A0A212TBI2</accession>
<protein>
    <submittedName>
        <fullName evidence="1">Putative hydrolase of the HAD superfamily</fullName>
    </submittedName>
</protein>
<keyword evidence="1" id="KW-0378">Hydrolase</keyword>
<dbReference type="Gene3D" id="3.40.50.1000">
    <property type="entry name" value="HAD superfamily/HAD-like"/>
    <property type="match status" value="1"/>
</dbReference>
<dbReference type="SUPFAM" id="SSF56784">
    <property type="entry name" value="HAD-like"/>
    <property type="match status" value="1"/>
</dbReference>
<dbReference type="AlphaFoldDB" id="A0A212TBI2"/>
<proteinExistence type="predicted"/>
<gene>
    <name evidence="1" type="ORF">SAMN05445756_0855</name>
</gene>
<dbReference type="GO" id="GO:0016787">
    <property type="term" value="F:hydrolase activity"/>
    <property type="evidence" value="ECO:0007669"/>
    <property type="project" value="UniProtKB-KW"/>
</dbReference>
<dbReference type="InterPro" id="IPR036412">
    <property type="entry name" value="HAD-like_sf"/>
</dbReference>
<sequence length="232" mass="24505">MSTPRTVRLLLLDADAVVQRMPDGWLESVLAHIAGGWGHAPDALAHDTALWGRSRAVLDEVFAAEVGLLSGAEGDPTFPQVIAEVLAAHDNAADPDTLAEFWYQTEPLVEQRALVVRARRAGLRVVMATNQQPSRAAWLAESDAFADIADAVHTSSALGEAKPDAAFFVALLAAEAAAGHPVDPAEAVFIDDREENVAGARQAGLVAHRYHFGEGPEAFAALLHETGVLPGA</sequence>
<dbReference type="OrthoDB" id="9797415at2"/>
<keyword evidence="2" id="KW-1185">Reference proteome</keyword>
<dbReference type="PANTHER" id="PTHR43611:SF3">
    <property type="entry name" value="FLAVIN MONONUCLEOTIDE HYDROLASE 1, CHLOROPLATIC"/>
    <property type="match status" value="1"/>
</dbReference>
<organism evidence="1 2">
    <name type="scientific">Kytococcus aerolatus</name>
    <dbReference type="NCBI Taxonomy" id="592308"/>
    <lineage>
        <taxon>Bacteria</taxon>
        <taxon>Bacillati</taxon>
        <taxon>Actinomycetota</taxon>
        <taxon>Actinomycetes</taxon>
        <taxon>Micrococcales</taxon>
        <taxon>Kytococcaceae</taxon>
        <taxon>Kytococcus</taxon>
    </lineage>
</organism>
<reference evidence="1 2" key="1">
    <citation type="submission" date="2017-06" db="EMBL/GenBank/DDBJ databases">
        <authorList>
            <person name="Kim H.J."/>
            <person name="Triplett B.A."/>
        </authorList>
    </citation>
    <scope>NUCLEOTIDE SEQUENCE [LARGE SCALE GENOMIC DNA]</scope>
    <source>
        <strain evidence="1 2">DSM 22179</strain>
    </source>
</reference>
<name>A0A212TBI2_9MICO</name>
<dbReference type="EMBL" id="FYEZ01000001">
    <property type="protein sequence ID" value="SNC63196.1"/>
    <property type="molecule type" value="Genomic_DNA"/>
</dbReference>
<evidence type="ECO:0000313" key="2">
    <source>
        <dbReference type="Proteomes" id="UP000198122"/>
    </source>
</evidence>
<dbReference type="RefSeq" id="WP_159461854.1">
    <property type="nucleotide sequence ID" value="NZ_FYEZ01000001.1"/>
</dbReference>
<evidence type="ECO:0000313" key="1">
    <source>
        <dbReference type="EMBL" id="SNC63196.1"/>
    </source>
</evidence>